<dbReference type="InterPro" id="IPR001544">
    <property type="entry name" value="Aminotrans_IV"/>
</dbReference>
<dbReference type="CDD" id="cd01557">
    <property type="entry name" value="BCAT_beta_family"/>
    <property type="match status" value="1"/>
</dbReference>
<keyword evidence="7" id="KW-0100">Branched-chain amino acid biosynthesis</keyword>
<dbReference type="Proteomes" id="UP001217089">
    <property type="component" value="Unassembled WGS sequence"/>
</dbReference>
<dbReference type="InterPro" id="IPR033939">
    <property type="entry name" value="BCAT_family"/>
</dbReference>
<dbReference type="Gene3D" id="3.20.10.10">
    <property type="entry name" value="D-amino Acid Aminotransferase, subunit A, domain 2"/>
    <property type="match status" value="1"/>
</dbReference>
<name>A0ABQ9E5Q2_TEGGR</name>
<comment type="similarity">
    <text evidence="2">Belongs to the class-IV pyridoxal-phosphate-dependent aminotransferase family.</text>
</comment>
<keyword evidence="3" id="KW-0032">Aminotransferase</keyword>
<dbReference type="NCBIfam" id="NF009897">
    <property type="entry name" value="PRK13357.1"/>
    <property type="match status" value="1"/>
</dbReference>
<organism evidence="9 10">
    <name type="scientific">Tegillarca granosa</name>
    <name type="common">Malaysian cockle</name>
    <name type="synonym">Anadara granosa</name>
    <dbReference type="NCBI Taxonomy" id="220873"/>
    <lineage>
        <taxon>Eukaryota</taxon>
        <taxon>Metazoa</taxon>
        <taxon>Spiralia</taxon>
        <taxon>Lophotrochozoa</taxon>
        <taxon>Mollusca</taxon>
        <taxon>Bivalvia</taxon>
        <taxon>Autobranchia</taxon>
        <taxon>Pteriomorphia</taxon>
        <taxon>Arcoida</taxon>
        <taxon>Arcoidea</taxon>
        <taxon>Arcidae</taxon>
        <taxon>Tegillarca</taxon>
    </lineage>
</organism>
<evidence type="ECO:0000313" key="9">
    <source>
        <dbReference type="EMBL" id="KAJ8298780.1"/>
    </source>
</evidence>
<comment type="caution">
    <text evidence="9">The sequence shown here is derived from an EMBL/GenBank/DDBJ whole genome shotgun (WGS) entry which is preliminary data.</text>
</comment>
<feature type="signal peptide" evidence="8">
    <location>
        <begin position="1"/>
        <end position="21"/>
    </location>
</feature>
<keyword evidence="6" id="KW-0663">Pyridoxal phosphate</keyword>
<evidence type="ECO:0000256" key="1">
    <source>
        <dbReference type="ARBA" id="ARBA00001933"/>
    </source>
</evidence>
<evidence type="ECO:0000313" key="10">
    <source>
        <dbReference type="Proteomes" id="UP001217089"/>
    </source>
</evidence>
<dbReference type="EMBL" id="JARBDR010000921">
    <property type="protein sequence ID" value="KAJ8298780.1"/>
    <property type="molecule type" value="Genomic_DNA"/>
</dbReference>
<dbReference type="InterPro" id="IPR043132">
    <property type="entry name" value="BCAT-like_C"/>
</dbReference>
<keyword evidence="8" id="KW-0732">Signal</keyword>
<feature type="chain" id="PRO_5047051702" description="Branched-chain-amino-acid transaminase" evidence="8">
    <location>
        <begin position="22"/>
        <end position="387"/>
    </location>
</feature>
<evidence type="ECO:0000256" key="5">
    <source>
        <dbReference type="ARBA" id="ARBA00022679"/>
    </source>
</evidence>
<dbReference type="PIRSF" id="PIRSF006468">
    <property type="entry name" value="BCAT1"/>
    <property type="match status" value="1"/>
</dbReference>
<dbReference type="InterPro" id="IPR043131">
    <property type="entry name" value="BCAT-like_N"/>
</dbReference>
<dbReference type="PANTHER" id="PTHR11825">
    <property type="entry name" value="SUBGROUP IIII AMINOTRANSFERASE"/>
    <property type="match status" value="1"/>
</dbReference>
<dbReference type="Pfam" id="PF01063">
    <property type="entry name" value="Aminotran_4"/>
    <property type="match status" value="1"/>
</dbReference>
<proteinExistence type="inferred from homology"/>
<evidence type="ECO:0000256" key="8">
    <source>
        <dbReference type="SAM" id="SignalP"/>
    </source>
</evidence>
<keyword evidence="4" id="KW-0028">Amino-acid biosynthesis</keyword>
<evidence type="ECO:0008006" key="11">
    <source>
        <dbReference type="Google" id="ProtNLM"/>
    </source>
</evidence>
<protein>
    <recommendedName>
        <fullName evidence="11">Branched-chain-amino-acid transaminase</fullName>
    </recommendedName>
</protein>
<evidence type="ECO:0000256" key="6">
    <source>
        <dbReference type="ARBA" id="ARBA00022898"/>
    </source>
</evidence>
<keyword evidence="5" id="KW-0808">Transferase</keyword>
<dbReference type="PANTHER" id="PTHR11825:SF44">
    <property type="entry name" value="BRANCHED-CHAIN-AMINO-ACID AMINOTRANSFERASE"/>
    <property type="match status" value="1"/>
</dbReference>
<keyword evidence="10" id="KW-1185">Reference proteome</keyword>
<sequence length="387" mass="43291">MATCGFRIIKVLVLLFVVLNSENIIGLQKLCQNIRKIQQCSVSTAGSFKFEDLEVQVTKNLQPKPDPNNLLFGHHFSDHMLEIEWTKKAGWGKPKISPLHNLSIHPGAKALHYSIELFEGMKAYRGVDDKIRLFRPMENMKRMISSAERSFLPTFDGRELVECMKKLISIDKEWVPYSTTSSLYIRPTFIGIEPTLGVTRSSSALLFVIVGPVGPYFPTGMKPVKLLADPKFVRAWPGGCGGYKMGSNYGPTIAVGAEAEKRGCQQVLWLFGDDHQLTEELITAPLNGLVLPGITRKSLIEIAQKWGEFKVSEKSYTMAQVIKALNENRVIEMFGAGTACVVCPVEQILYNDEHLFIPTMKDGAPLTNRFYKSLTDIQAYPSLEGQK</sequence>
<dbReference type="Gene3D" id="3.30.470.10">
    <property type="match status" value="1"/>
</dbReference>
<reference evidence="9 10" key="1">
    <citation type="submission" date="2022-12" db="EMBL/GenBank/DDBJ databases">
        <title>Chromosome-level genome of Tegillarca granosa.</title>
        <authorList>
            <person name="Kim J."/>
        </authorList>
    </citation>
    <scope>NUCLEOTIDE SEQUENCE [LARGE SCALE GENOMIC DNA]</scope>
    <source>
        <strain evidence="9">Teg-2019</strain>
        <tissue evidence="9">Adductor muscle</tissue>
    </source>
</reference>
<gene>
    <name evidence="9" type="ORF">KUTeg_022840</name>
</gene>
<dbReference type="InterPro" id="IPR005786">
    <property type="entry name" value="B_amino_transII"/>
</dbReference>
<dbReference type="InterPro" id="IPR036038">
    <property type="entry name" value="Aminotransferase-like"/>
</dbReference>
<accession>A0ABQ9E5Q2</accession>
<feature type="non-terminal residue" evidence="9">
    <location>
        <position position="387"/>
    </location>
</feature>
<evidence type="ECO:0000256" key="7">
    <source>
        <dbReference type="ARBA" id="ARBA00023304"/>
    </source>
</evidence>
<comment type="cofactor">
    <cofactor evidence="1">
        <name>pyridoxal 5'-phosphate</name>
        <dbReference type="ChEBI" id="CHEBI:597326"/>
    </cofactor>
</comment>
<evidence type="ECO:0000256" key="2">
    <source>
        <dbReference type="ARBA" id="ARBA00009320"/>
    </source>
</evidence>
<dbReference type="SUPFAM" id="SSF56752">
    <property type="entry name" value="D-aminoacid aminotransferase-like PLP-dependent enzymes"/>
    <property type="match status" value="1"/>
</dbReference>
<evidence type="ECO:0000256" key="3">
    <source>
        <dbReference type="ARBA" id="ARBA00022576"/>
    </source>
</evidence>
<evidence type="ECO:0000256" key="4">
    <source>
        <dbReference type="ARBA" id="ARBA00022605"/>
    </source>
</evidence>